<reference evidence="2" key="1">
    <citation type="journal article" date="2022" name="New Phytol.">
        <title>Evolutionary transition to the ectomycorrhizal habit in the genomes of a hyperdiverse lineage of mushroom-forming fungi.</title>
        <authorList>
            <person name="Looney B."/>
            <person name="Miyauchi S."/>
            <person name="Morin E."/>
            <person name="Drula E."/>
            <person name="Courty P.E."/>
            <person name="Kohler A."/>
            <person name="Kuo A."/>
            <person name="LaButti K."/>
            <person name="Pangilinan J."/>
            <person name="Lipzen A."/>
            <person name="Riley R."/>
            <person name="Andreopoulos W."/>
            <person name="He G."/>
            <person name="Johnson J."/>
            <person name="Nolan M."/>
            <person name="Tritt A."/>
            <person name="Barry K.W."/>
            <person name="Grigoriev I.V."/>
            <person name="Nagy L.G."/>
            <person name="Hibbett D."/>
            <person name="Henrissat B."/>
            <person name="Matheny P.B."/>
            <person name="Labbe J."/>
            <person name="Martin F.M."/>
        </authorList>
    </citation>
    <scope>NUCLEOTIDE SEQUENCE</scope>
    <source>
        <strain evidence="2">BPL690</strain>
    </source>
</reference>
<organism evidence="2 3">
    <name type="scientific">Multifurca ochricompacta</name>
    <dbReference type="NCBI Taxonomy" id="376703"/>
    <lineage>
        <taxon>Eukaryota</taxon>
        <taxon>Fungi</taxon>
        <taxon>Dikarya</taxon>
        <taxon>Basidiomycota</taxon>
        <taxon>Agaricomycotina</taxon>
        <taxon>Agaricomycetes</taxon>
        <taxon>Russulales</taxon>
        <taxon>Russulaceae</taxon>
        <taxon>Multifurca</taxon>
    </lineage>
</organism>
<keyword evidence="3" id="KW-1185">Reference proteome</keyword>
<dbReference type="AlphaFoldDB" id="A0AAD4QQG8"/>
<dbReference type="PANTHER" id="PTHR38701:SF1">
    <property type="entry name" value="UP-REGULATED DURING SEPTATION PROTEIN 1 DOMAIN-CONTAINING PROTEIN"/>
    <property type="match status" value="1"/>
</dbReference>
<comment type="caution">
    <text evidence="2">The sequence shown here is derived from an EMBL/GenBank/DDBJ whole genome shotgun (WGS) entry which is preliminary data.</text>
</comment>
<protein>
    <submittedName>
        <fullName evidence="2">Uncharacterized protein</fullName>
    </submittedName>
</protein>
<feature type="compositionally biased region" description="Acidic residues" evidence="1">
    <location>
        <begin position="159"/>
        <end position="183"/>
    </location>
</feature>
<dbReference type="EMBL" id="WTXG01000001">
    <property type="protein sequence ID" value="KAI0307948.1"/>
    <property type="molecule type" value="Genomic_DNA"/>
</dbReference>
<sequence>MMSTFVSHRMSTPRPYPCHPNHPLPPRCLLPHSPHRIRKVPVSVVALRLRRALTSIARPSLLGSVAVPLSVPAQHLIHSVTYAIRIPPPLARAEAKSNRKIEDLEITNRSLLAINATLEASKHKQANEIRELRRKLRESRLVLPPRAFRAIKSSLGPEDVADDEDIEDDDNENDNDEDGDEHDEIYGRVKHILEDLLEMGRRALRAEPGDFGKQGSSVKVLSAEEVRSWRGDMGDDVSSMHSTHTDAESDGETGLQRQPPTPSQITIPGDDESRPEGEGEGEAMMDGGEHNAGILPPITVTFS</sequence>
<feature type="region of interest" description="Disordered" evidence="1">
    <location>
        <begin position="231"/>
        <end position="303"/>
    </location>
</feature>
<evidence type="ECO:0000313" key="3">
    <source>
        <dbReference type="Proteomes" id="UP001203297"/>
    </source>
</evidence>
<evidence type="ECO:0000313" key="2">
    <source>
        <dbReference type="EMBL" id="KAI0307948.1"/>
    </source>
</evidence>
<dbReference type="PANTHER" id="PTHR38701">
    <property type="entry name" value="CHROMOSOME 8, WHOLE GENOME SHOTGUN SEQUENCE"/>
    <property type="match status" value="1"/>
</dbReference>
<gene>
    <name evidence="2" type="ORF">B0F90DRAFT_95886</name>
</gene>
<accession>A0AAD4QQG8</accession>
<proteinExistence type="predicted"/>
<feature type="region of interest" description="Disordered" evidence="1">
    <location>
        <begin position="153"/>
        <end position="184"/>
    </location>
</feature>
<dbReference type="Proteomes" id="UP001203297">
    <property type="component" value="Unassembled WGS sequence"/>
</dbReference>
<name>A0AAD4QQG8_9AGAM</name>
<evidence type="ECO:0000256" key="1">
    <source>
        <dbReference type="SAM" id="MobiDB-lite"/>
    </source>
</evidence>
<feature type="compositionally biased region" description="Polar residues" evidence="1">
    <location>
        <begin position="255"/>
        <end position="266"/>
    </location>
</feature>